<evidence type="ECO:0000313" key="2">
    <source>
        <dbReference type="EMBL" id="XAU15285.1"/>
    </source>
</evidence>
<gene>
    <name evidence="2" type="ORF">WCY31_00980</name>
</gene>
<name>A0ABZ3H9T8_9BACT</name>
<sequence length="778" mass="88895">MTTVLPTSRAIREQLLELRSQNTLLQRFMTMGELMSRAVVVDGFGNVDPDTRTLTLLEAADFDAFSELKIERNFFTFTRNAAYLFRFFEELSGELVDIDALDSADTYGDFAEHIAILKLLRERYRLLCFERKILDRIFVPELYRLNRSWVAAQGAMAVLAEGYLTNFELQLLREIAALVPLTLRFDATPYNGKMQQKLAELGVETAEGHQYLIDLASLSIVETVPLQHEARIKAMPLSERILQSAFIKQKVYEMISEGIVPERIAVVLPDEGFVPLLRGFDAEGNFNFAMGEGVQESLFVRRCEALMAFAEHPGVENTMRLERLFGEGYRAMISLYAEGCDSDRFTEVTEALLEGESDTVGGIVREERFYFERLIPQLGESSLRSLLHLFINRLRGRSLDDVRGGKVTVMGVLETRGCRFDGVIIVDFNDAYVPHRSDKDLFINSLVRGRAGLPTTGEREALQKQFYYQLISRAKRVEISYVSNETTLPSRFLKEMGIETERLYADDAWAEILFTRTPKRSLPVEAVEADYDFAARPLSATALKTFLECRRRFYHRYVAAVAPHELPREMPEEHAIGNALHNALRDVYAEHEAFSDAKTLKAAVAQALAAHSGSTPLERFLEQLWLKKLEPFFEREINRFAEVRVKACETKLTMEYGGLTLEGRIDRIDHGPEGLEVLDYKSGKYPLYTVKTVENATDFQLEFYALLSEQQGEVAYAGYYDLNSGEIICDPLHGRKRELLHEHLAELRETKRFSFDMTDELSACRFCDYAHLCQREMQ</sequence>
<organism evidence="2 3">
    <name type="scientific">Sulfurimonas diazotrophicus</name>
    <dbReference type="NCBI Taxonomy" id="3131939"/>
    <lineage>
        <taxon>Bacteria</taxon>
        <taxon>Pseudomonadati</taxon>
        <taxon>Campylobacterota</taxon>
        <taxon>Epsilonproteobacteria</taxon>
        <taxon>Campylobacterales</taxon>
        <taxon>Sulfurimonadaceae</taxon>
        <taxon>Sulfurimonas</taxon>
    </lineage>
</organism>
<dbReference type="SUPFAM" id="SSF52540">
    <property type="entry name" value="P-loop containing nucleoside triphosphate hydrolases"/>
    <property type="match status" value="1"/>
</dbReference>
<reference evidence="2 3" key="1">
    <citation type="submission" date="2024-03" db="EMBL/GenBank/DDBJ databases">
        <title>Sulfurimonas sp. HSL3-1.</title>
        <authorList>
            <person name="Wang S."/>
        </authorList>
    </citation>
    <scope>NUCLEOTIDE SEQUENCE [LARGE SCALE GENOMIC DNA]</scope>
    <source>
        <strain evidence="2 3">HSL3-1</strain>
    </source>
</reference>
<evidence type="ECO:0000259" key="1">
    <source>
        <dbReference type="Pfam" id="PF12705"/>
    </source>
</evidence>
<accession>A0ABZ3H9T8</accession>
<evidence type="ECO:0000313" key="3">
    <source>
        <dbReference type="Proteomes" id="UP001447842"/>
    </source>
</evidence>
<dbReference type="SUPFAM" id="SSF52980">
    <property type="entry name" value="Restriction endonuclease-like"/>
    <property type="match status" value="1"/>
</dbReference>
<dbReference type="RefSeq" id="WP_345970355.1">
    <property type="nucleotide sequence ID" value="NZ_CP147920.1"/>
</dbReference>
<keyword evidence="3" id="KW-1185">Reference proteome</keyword>
<protein>
    <submittedName>
        <fullName evidence="2">PD-(D/E)XK nuclease family protein</fullName>
    </submittedName>
</protein>
<dbReference type="Pfam" id="PF12705">
    <property type="entry name" value="PDDEXK_1"/>
    <property type="match status" value="1"/>
</dbReference>
<feature type="domain" description="PD-(D/E)XK endonuclease-like" evidence="1">
    <location>
        <begin position="538"/>
        <end position="774"/>
    </location>
</feature>
<proteinExistence type="predicted"/>
<dbReference type="InterPro" id="IPR038726">
    <property type="entry name" value="PDDEXK_AddAB-type"/>
</dbReference>
<dbReference type="EMBL" id="CP147920">
    <property type="protein sequence ID" value="XAU15285.1"/>
    <property type="molecule type" value="Genomic_DNA"/>
</dbReference>
<dbReference type="Proteomes" id="UP001447842">
    <property type="component" value="Chromosome"/>
</dbReference>
<dbReference type="InterPro" id="IPR011604">
    <property type="entry name" value="PDDEXK-like_dom_sf"/>
</dbReference>
<dbReference type="InterPro" id="IPR011335">
    <property type="entry name" value="Restrct_endonuc-II-like"/>
</dbReference>
<dbReference type="InterPro" id="IPR027417">
    <property type="entry name" value="P-loop_NTPase"/>
</dbReference>
<dbReference type="Gene3D" id="3.90.320.10">
    <property type="match status" value="1"/>
</dbReference>